<dbReference type="EMBL" id="SUMB01000003">
    <property type="protein sequence ID" value="TJZ56077.1"/>
    <property type="molecule type" value="Genomic_DNA"/>
</dbReference>
<feature type="transmembrane region" description="Helical" evidence="1">
    <location>
        <begin position="143"/>
        <end position="160"/>
    </location>
</feature>
<keyword evidence="1" id="KW-0472">Membrane</keyword>
<feature type="transmembrane region" description="Helical" evidence="1">
    <location>
        <begin position="443"/>
        <end position="465"/>
    </location>
</feature>
<reference evidence="2 3" key="1">
    <citation type="submission" date="2019-04" db="EMBL/GenBank/DDBJ databases">
        <title>Streptomyces piniterrae sp. nov., a heliquinomycin-producing actinomycete isolated from rhizosphere soil of Pinus yunnanensis.</title>
        <authorList>
            <person name="Zhuang X."/>
            <person name="Zhao J."/>
        </authorList>
    </citation>
    <scope>NUCLEOTIDE SEQUENCE [LARGE SCALE GENOMIC DNA]</scope>
    <source>
        <strain evidence="3">jys28</strain>
    </source>
</reference>
<feature type="transmembrane region" description="Helical" evidence="1">
    <location>
        <begin position="327"/>
        <end position="344"/>
    </location>
</feature>
<dbReference type="AlphaFoldDB" id="A0A4U0NNU5"/>
<dbReference type="Pfam" id="PF09586">
    <property type="entry name" value="YfhO"/>
    <property type="match status" value="1"/>
</dbReference>
<dbReference type="OrthoDB" id="9815466at2"/>
<dbReference type="Proteomes" id="UP000308697">
    <property type="component" value="Unassembled WGS sequence"/>
</dbReference>
<organism evidence="2 3">
    <name type="scientific">Streptomyces piniterrae</name>
    <dbReference type="NCBI Taxonomy" id="2571125"/>
    <lineage>
        <taxon>Bacteria</taxon>
        <taxon>Bacillati</taxon>
        <taxon>Actinomycetota</taxon>
        <taxon>Actinomycetes</taxon>
        <taxon>Kitasatosporales</taxon>
        <taxon>Streptomycetaceae</taxon>
        <taxon>Streptomyces</taxon>
    </lineage>
</organism>
<feature type="transmembrane region" description="Helical" evidence="1">
    <location>
        <begin position="206"/>
        <end position="226"/>
    </location>
</feature>
<keyword evidence="3" id="KW-1185">Reference proteome</keyword>
<sequence length="877" mass="91002">MGRENAATVRPTFRRLAAPGLAALLSMGAYCLALAVHGSYPFGARSRAVNDLGNQFVPFHARLWDLMHGATTGDLFFNWGSGYGVPFLADFLSYLMNPFSWLVGLFPRELTDFPVFLVTLLSIGLAAAVMTVFLGRLHPGPGWLRALLAVGYGLCGWVVNDGCTDPMWMWGLVALPMAGIAGDWCLHRRRWVAGALLLGACWAGNFYTAAMATLAMVLVLGLRLALADRMTGGERLRAVARAASMTLVGVALAAPALTVSLAASRVAQPAPEASYGGPPALGEQLAQLLPGGHGGSDAPEVPHVFVGVLGLLLVAAFPFLRAVPGRVRLGWCGLAVGVAASFVWRPTILLWHGFALPNGSPYRAAFVLSALLTMIAWLALAHRPRTGELAAGAALVAVLAWCCRAQSSVVAGTWVLLLGGGALCLPALVAMRRFRTHRAVRTAVAVALTCAVALGSAFAAFSVTAQRDTVAWFRPKTTLSGPALAARTGLTGRADWPRSRTDPGPHEFADNDPLLLGGEGGAYYSSYLPAATAGALHGLGAGWYVRGRHTLSFEDPVGRALMGVSSSLFPVAGHQERYVLRRSAAAPLLTVRGELPRARRGGTVFARQERVLGARVYEVPSVRPTGGRAPLSGRAGWTLPGAGPGGAGTTFTARCAPGSTAVWYAPWFSGRISGLGGGTWGVGQRDMTANPVRTLGTVPADGVVSVRFAGPGRQRLPAHPLGCVAPRRLATAVAALRAGGPVRLTVSGHGLTAVLPAGSSGSALLAVPAVRGWSCSVDGGPARVPRSFGGLLAVPLGTGASRLACSYAPPGLASGLAVSGAAALVLAVVAVVGMARGRGTRSSQRLSEIVTKHHICRMALQRTAPEPSPVPGEKARE</sequence>
<evidence type="ECO:0000256" key="1">
    <source>
        <dbReference type="SAM" id="Phobius"/>
    </source>
</evidence>
<evidence type="ECO:0000313" key="3">
    <source>
        <dbReference type="Proteomes" id="UP000308697"/>
    </source>
</evidence>
<feature type="transmembrane region" description="Helical" evidence="1">
    <location>
        <begin position="389"/>
        <end position="407"/>
    </location>
</feature>
<feature type="transmembrane region" description="Helical" evidence="1">
    <location>
        <begin position="301"/>
        <end position="320"/>
    </location>
</feature>
<feature type="transmembrane region" description="Helical" evidence="1">
    <location>
        <begin position="115"/>
        <end position="137"/>
    </location>
</feature>
<name>A0A4U0NNU5_9ACTN</name>
<keyword evidence="1" id="KW-1133">Transmembrane helix</keyword>
<dbReference type="InterPro" id="IPR018580">
    <property type="entry name" value="Uncharacterised_YfhO"/>
</dbReference>
<feature type="transmembrane region" description="Helical" evidence="1">
    <location>
        <begin position="812"/>
        <end position="835"/>
    </location>
</feature>
<protein>
    <recommendedName>
        <fullName evidence="4">YfhO family protein</fullName>
    </recommendedName>
</protein>
<feature type="transmembrane region" description="Helical" evidence="1">
    <location>
        <begin position="83"/>
        <end position="103"/>
    </location>
</feature>
<feature type="transmembrane region" description="Helical" evidence="1">
    <location>
        <begin position="21"/>
        <end position="40"/>
    </location>
</feature>
<feature type="transmembrane region" description="Helical" evidence="1">
    <location>
        <begin position="167"/>
        <end position="186"/>
    </location>
</feature>
<evidence type="ECO:0008006" key="4">
    <source>
        <dbReference type="Google" id="ProtNLM"/>
    </source>
</evidence>
<feature type="transmembrane region" description="Helical" evidence="1">
    <location>
        <begin position="364"/>
        <end position="382"/>
    </location>
</feature>
<feature type="transmembrane region" description="Helical" evidence="1">
    <location>
        <begin position="413"/>
        <end position="431"/>
    </location>
</feature>
<feature type="transmembrane region" description="Helical" evidence="1">
    <location>
        <begin position="238"/>
        <end position="263"/>
    </location>
</feature>
<gene>
    <name evidence="2" type="ORF">FCH28_12570</name>
</gene>
<accession>A0A4U0NNU5</accession>
<dbReference type="PANTHER" id="PTHR38454:SF1">
    <property type="entry name" value="INTEGRAL MEMBRANE PROTEIN"/>
    <property type="match status" value="1"/>
</dbReference>
<proteinExistence type="predicted"/>
<dbReference type="PANTHER" id="PTHR38454">
    <property type="entry name" value="INTEGRAL MEMBRANE PROTEIN-RELATED"/>
    <property type="match status" value="1"/>
</dbReference>
<evidence type="ECO:0000313" key="2">
    <source>
        <dbReference type="EMBL" id="TJZ56077.1"/>
    </source>
</evidence>
<comment type="caution">
    <text evidence="2">The sequence shown here is derived from an EMBL/GenBank/DDBJ whole genome shotgun (WGS) entry which is preliminary data.</text>
</comment>
<keyword evidence="1" id="KW-0812">Transmembrane</keyword>